<dbReference type="Proteomes" id="UP000298159">
    <property type="component" value="Unassembled WGS sequence"/>
</dbReference>
<evidence type="ECO:0000313" key="2">
    <source>
        <dbReference type="Proteomes" id="UP000298159"/>
    </source>
</evidence>
<protein>
    <submittedName>
        <fullName evidence="1">Tetratricopeptide repeat protein</fullName>
    </submittedName>
</protein>
<dbReference type="InterPro" id="IPR011990">
    <property type="entry name" value="TPR-like_helical_dom_sf"/>
</dbReference>
<reference evidence="1 2" key="1">
    <citation type="submission" date="2019-04" db="EMBL/GenBank/DDBJ databases">
        <title>Streptomyces sp. nov. Bv016 isolated from bark of Buahinia variegata.</title>
        <authorList>
            <person name="Kanchanasin P."/>
            <person name="Tanasupawat S."/>
            <person name="Yuki M."/>
            <person name="Kudo T."/>
        </authorList>
    </citation>
    <scope>NUCLEOTIDE SEQUENCE [LARGE SCALE GENOMIC DNA]</scope>
    <source>
        <strain evidence="1 2">Bv016</strain>
    </source>
</reference>
<dbReference type="SUPFAM" id="SSF52540">
    <property type="entry name" value="P-loop containing nucleoside triphosphate hydrolases"/>
    <property type="match status" value="1"/>
</dbReference>
<dbReference type="Gene3D" id="3.40.50.300">
    <property type="entry name" value="P-loop containing nucleotide triphosphate hydrolases"/>
    <property type="match status" value="1"/>
</dbReference>
<comment type="caution">
    <text evidence="1">The sequence shown here is derived from an EMBL/GenBank/DDBJ whole genome shotgun (WGS) entry which is preliminary data.</text>
</comment>
<dbReference type="AlphaFoldDB" id="A0A4Z1DET0"/>
<dbReference type="Gene3D" id="1.25.40.10">
    <property type="entry name" value="Tetratricopeptide repeat domain"/>
    <property type="match status" value="2"/>
</dbReference>
<proteinExistence type="predicted"/>
<dbReference type="SUPFAM" id="SSF48452">
    <property type="entry name" value="TPR-like"/>
    <property type="match status" value="2"/>
</dbReference>
<dbReference type="PANTHER" id="PTHR46082">
    <property type="entry name" value="ATP/GTP-BINDING PROTEIN-RELATED"/>
    <property type="match status" value="1"/>
</dbReference>
<dbReference type="PANTHER" id="PTHR46082:SF6">
    <property type="entry name" value="AAA+ ATPASE DOMAIN-CONTAINING PROTEIN-RELATED"/>
    <property type="match status" value="1"/>
</dbReference>
<dbReference type="PRINTS" id="PR00364">
    <property type="entry name" value="DISEASERSIST"/>
</dbReference>
<dbReference type="Pfam" id="PF13424">
    <property type="entry name" value="TPR_12"/>
    <property type="match status" value="2"/>
</dbReference>
<sequence length="712" mass="77222">MTGGNDARADGQGRVYQASGDQHITEHHHHGPDWSGPDSVRRPAVGRAPVVLRDRTEEMRRLRAALEPGVGNRVYVLHGLGGCGKTAVAYTLFDHATHHAGRIGLWVNASDPASLRAGMLAVAADRGATDAELMGARSGLRPAADLVWQCLDHSDQPWLLVLDNADNPAILRDGGWLRTSPAGIVVVTSRQAAARWWPGAELLHVGVLPRDEAALVLRDLAPHAGTVDEAALVADRLGRLPLALTLAGGFLAHQVIDPWTLADYGHQLDGGDGRDPIELIDQGALDTSESRHLLSRTWQLSLDALAGQGLPEANSLLRLLACWANDPLPVTLLSGAEVGSDLPVFRIESALRGLLDQSLTELLPEGVSCLRTHGVLLDSVARTIPSDQREQLAATAARQLKATLPENPERVAHDPHINLLAPHVLALLRRVVDWSVAQSVVEEATECSLRLVIALHRDGDFSSALAAADRAVELAKQCLPEDHPLVLRLRQRAGRALYRLGRFEEAEVLHRQVLEACERSLGSAALDTLESCLGLSRALWQLGREPEAMQLIWRAIAGRNETLGPVHPLTLIAKAYVSEVAPGPELDEEVAMGQTLVADCYRTVGEQHSITLLAELDQADLLRRAGRNAEALPTARRALAAHEQRYGGLYPITLAARTLLSNILAELGRYAEAIEQMETVVNARTDVLGTSHPWTVWSEGRLDEYRRLLSQP</sequence>
<evidence type="ECO:0000313" key="1">
    <source>
        <dbReference type="EMBL" id="TGN81706.1"/>
    </source>
</evidence>
<dbReference type="InterPro" id="IPR053137">
    <property type="entry name" value="NLR-like"/>
</dbReference>
<name>A0A4Z1DET0_9ACTN</name>
<accession>A0A4Z1DET0</accession>
<gene>
    <name evidence="1" type="ORF">E5083_04160</name>
</gene>
<keyword evidence="2" id="KW-1185">Reference proteome</keyword>
<dbReference type="InterPro" id="IPR027417">
    <property type="entry name" value="P-loop_NTPase"/>
</dbReference>
<dbReference type="RefSeq" id="WP_135784185.1">
    <property type="nucleotide sequence ID" value="NZ_SRRT01000001.1"/>
</dbReference>
<dbReference type="Pfam" id="PF13374">
    <property type="entry name" value="TPR_10"/>
    <property type="match status" value="1"/>
</dbReference>
<organism evidence="1 2">
    <name type="scientific">Streptomyces bauhiniae</name>
    <dbReference type="NCBI Taxonomy" id="2340725"/>
    <lineage>
        <taxon>Bacteria</taxon>
        <taxon>Bacillati</taxon>
        <taxon>Actinomycetota</taxon>
        <taxon>Actinomycetes</taxon>
        <taxon>Kitasatosporales</taxon>
        <taxon>Streptomycetaceae</taxon>
        <taxon>Streptomyces</taxon>
    </lineage>
</organism>
<dbReference type="GeneID" id="95446791"/>
<dbReference type="EMBL" id="SRRT01000001">
    <property type="protein sequence ID" value="TGN81706.1"/>
    <property type="molecule type" value="Genomic_DNA"/>
</dbReference>